<dbReference type="EMBL" id="JAPWTJ010000750">
    <property type="protein sequence ID" value="KAJ8975896.1"/>
    <property type="molecule type" value="Genomic_DNA"/>
</dbReference>
<keyword evidence="3" id="KW-1185">Reference proteome</keyword>
<evidence type="ECO:0008006" key="4">
    <source>
        <dbReference type="Google" id="ProtNLM"/>
    </source>
</evidence>
<gene>
    <name evidence="2" type="ORF">NQ317_011367</name>
</gene>
<feature type="chain" id="PRO_5045516501" description="Secreted protein" evidence="1">
    <location>
        <begin position="25"/>
        <end position="117"/>
    </location>
</feature>
<name>A0ABQ9JD00_9CUCU</name>
<accession>A0ABQ9JD00</accession>
<evidence type="ECO:0000313" key="2">
    <source>
        <dbReference type="EMBL" id="KAJ8975896.1"/>
    </source>
</evidence>
<feature type="signal peptide" evidence="1">
    <location>
        <begin position="1"/>
        <end position="24"/>
    </location>
</feature>
<comment type="caution">
    <text evidence="2">The sequence shown here is derived from an EMBL/GenBank/DDBJ whole genome shotgun (WGS) entry which is preliminary data.</text>
</comment>
<sequence>MTLTFPRLCRKCNIIFSILQITFATVVNCFANVPDFCDGPNPDKNPYSRKDEEKASKASCAAGVISDEELKKALQGQKKMFPQGIPECGSDALRFTLISHNIKNVSEETIISCYSPN</sequence>
<keyword evidence="1" id="KW-0732">Signal</keyword>
<evidence type="ECO:0000313" key="3">
    <source>
        <dbReference type="Proteomes" id="UP001162164"/>
    </source>
</evidence>
<reference evidence="2" key="1">
    <citation type="journal article" date="2023" name="Insect Mol. Biol.">
        <title>Genome sequencing provides insights into the evolution of gene families encoding plant cell wall-degrading enzymes in longhorned beetles.</title>
        <authorList>
            <person name="Shin N.R."/>
            <person name="Okamura Y."/>
            <person name="Kirsch R."/>
            <person name="Pauchet Y."/>
        </authorList>
    </citation>
    <scope>NUCLEOTIDE SEQUENCE</scope>
    <source>
        <strain evidence="2">MMC_N1</strain>
    </source>
</reference>
<evidence type="ECO:0000256" key="1">
    <source>
        <dbReference type="SAM" id="SignalP"/>
    </source>
</evidence>
<protein>
    <recommendedName>
        <fullName evidence="4">Secreted protein</fullName>
    </recommendedName>
</protein>
<dbReference type="Proteomes" id="UP001162164">
    <property type="component" value="Unassembled WGS sequence"/>
</dbReference>
<proteinExistence type="predicted"/>
<organism evidence="2 3">
    <name type="scientific">Molorchus minor</name>
    <dbReference type="NCBI Taxonomy" id="1323400"/>
    <lineage>
        <taxon>Eukaryota</taxon>
        <taxon>Metazoa</taxon>
        <taxon>Ecdysozoa</taxon>
        <taxon>Arthropoda</taxon>
        <taxon>Hexapoda</taxon>
        <taxon>Insecta</taxon>
        <taxon>Pterygota</taxon>
        <taxon>Neoptera</taxon>
        <taxon>Endopterygota</taxon>
        <taxon>Coleoptera</taxon>
        <taxon>Polyphaga</taxon>
        <taxon>Cucujiformia</taxon>
        <taxon>Chrysomeloidea</taxon>
        <taxon>Cerambycidae</taxon>
        <taxon>Lamiinae</taxon>
        <taxon>Monochamini</taxon>
        <taxon>Molorchus</taxon>
    </lineage>
</organism>